<name>H8K747_RICAC</name>
<gene>
    <name evidence="1" type="ordered locus">MC5_03840</name>
</gene>
<reference evidence="2" key="1">
    <citation type="submission" date="2012-02" db="EMBL/GenBank/DDBJ databases">
        <title>Complete genome sequence of Rickettsia australis strain Cutlack.</title>
        <authorList>
            <person name="Johnson S.L."/>
            <person name="Munk A.C."/>
            <person name="Han S."/>
            <person name="Bruce D.C."/>
            <person name="Dasch G.A."/>
        </authorList>
    </citation>
    <scope>NUCLEOTIDE SEQUENCE [LARGE SCALE GENOMIC DNA]</scope>
    <source>
        <strain evidence="2">Cutlack</strain>
    </source>
</reference>
<dbReference type="HOGENOM" id="CLU_220057_0_0_5"/>
<dbReference type="Proteomes" id="UP000007589">
    <property type="component" value="Chromosome"/>
</dbReference>
<keyword evidence="2" id="KW-1185">Reference proteome</keyword>
<protein>
    <submittedName>
        <fullName evidence="1">Uncharacterized protein</fullName>
    </submittedName>
</protein>
<sequence length="38" mass="4483">MIDQVYAVPFVEEDEDTVFLKTLLLSRKAKKELLEDKK</sequence>
<proteinExistence type="predicted"/>
<accession>H8K747</accession>
<dbReference type="STRING" id="1105110.MC5_03840"/>
<evidence type="ECO:0000313" key="1">
    <source>
        <dbReference type="EMBL" id="AFC71090.1"/>
    </source>
</evidence>
<dbReference type="EMBL" id="CP003338">
    <property type="protein sequence ID" value="AFC71090.1"/>
    <property type="molecule type" value="Genomic_DNA"/>
</dbReference>
<dbReference type="KEGG" id="rau:MC5_03840"/>
<organism evidence="1 2">
    <name type="scientific">Rickettsia australis (strain Cutlack)</name>
    <dbReference type="NCBI Taxonomy" id="1105110"/>
    <lineage>
        <taxon>Bacteria</taxon>
        <taxon>Pseudomonadati</taxon>
        <taxon>Pseudomonadota</taxon>
        <taxon>Alphaproteobacteria</taxon>
        <taxon>Rickettsiales</taxon>
        <taxon>Rickettsiaceae</taxon>
        <taxon>Rickettsieae</taxon>
        <taxon>Rickettsia</taxon>
        <taxon>spotted fever group</taxon>
    </lineage>
</organism>
<evidence type="ECO:0000313" key="2">
    <source>
        <dbReference type="Proteomes" id="UP000007589"/>
    </source>
</evidence>
<dbReference type="AlphaFoldDB" id="H8K747"/>